<evidence type="ECO:0000313" key="1">
    <source>
        <dbReference type="EMBL" id="MBO1362367.1"/>
    </source>
</evidence>
<sequence>MDQQMETLDGFATSYFNYDFRTAAKFCTPESEKWLRYEASQMKKSDVERLVAKKYGASYVVNSIEKQSDSLSIATLEVYDYYINATIDSMGHEESKITFMIPMCYQDKQWLVTLKRPLRPRRVQR</sequence>
<evidence type="ECO:0000313" key="2">
    <source>
        <dbReference type="Proteomes" id="UP000664265"/>
    </source>
</evidence>
<reference evidence="1 2" key="1">
    <citation type="submission" date="2021-01" db="EMBL/GenBank/DDBJ databases">
        <title>Prevotella A2931 sp. nov.</title>
        <authorList>
            <person name="Buhl M."/>
            <person name="Oberhettinger P."/>
        </authorList>
    </citation>
    <scope>NUCLEOTIDE SEQUENCE [LARGE SCALE GENOMIC DNA]</scope>
    <source>
        <strain evidence="1 2">A2931</strain>
    </source>
</reference>
<accession>A0ABS3M2K2</accession>
<comment type="caution">
    <text evidence="1">The sequence shown here is derived from an EMBL/GenBank/DDBJ whole genome shotgun (WGS) entry which is preliminary data.</text>
</comment>
<gene>
    <name evidence="1" type="ORF">JHU38_00980</name>
</gene>
<dbReference type="EMBL" id="JAERMS010000002">
    <property type="protein sequence ID" value="MBO1362367.1"/>
    <property type="molecule type" value="Genomic_DNA"/>
</dbReference>
<dbReference type="Proteomes" id="UP000664265">
    <property type="component" value="Unassembled WGS sequence"/>
</dbReference>
<dbReference type="RefSeq" id="WP_107582544.1">
    <property type="nucleotide sequence ID" value="NZ_JAERMS010000002.1"/>
</dbReference>
<name>A0ABS3M2K2_9BACT</name>
<organism evidence="1 2">
    <name type="scientific">Prevotella illustrans</name>
    <dbReference type="NCBI Taxonomy" id="2800387"/>
    <lineage>
        <taxon>Bacteria</taxon>
        <taxon>Pseudomonadati</taxon>
        <taxon>Bacteroidota</taxon>
        <taxon>Bacteroidia</taxon>
        <taxon>Bacteroidales</taxon>
        <taxon>Prevotellaceae</taxon>
        <taxon>Prevotella</taxon>
    </lineage>
</organism>
<keyword evidence="2" id="KW-1185">Reference proteome</keyword>
<proteinExistence type="predicted"/>
<protein>
    <submittedName>
        <fullName evidence="1">Uncharacterized protein</fullName>
    </submittedName>
</protein>